<dbReference type="OrthoDB" id="3366194at2759"/>
<dbReference type="AlphaFoldDB" id="A0A1B9G2P0"/>
<dbReference type="RefSeq" id="XP_019046354.1">
    <property type="nucleotide sequence ID" value="XM_019191724.1"/>
</dbReference>
<accession>A0A1B9G2P0</accession>
<gene>
    <name evidence="2" type="ORF">I302_05098</name>
    <name evidence="3" type="ORF">I302_105974</name>
</gene>
<organism evidence="2">
    <name type="scientific">Kwoniella bestiolae CBS 10118</name>
    <dbReference type="NCBI Taxonomy" id="1296100"/>
    <lineage>
        <taxon>Eukaryota</taxon>
        <taxon>Fungi</taxon>
        <taxon>Dikarya</taxon>
        <taxon>Basidiomycota</taxon>
        <taxon>Agaricomycotina</taxon>
        <taxon>Tremellomycetes</taxon>
        <taxon>Tremellales</taxon>
        <taxon>Cryptococcaceae</taxon>
        <taxon>Kwoniella</taxon>
    </lineage>
</organism>
<dbReference type="KEGG" id="kbi:30209497"/>
<protein>
    <submittedName>
        <fullName evidence="2">Uncharacterized protein</fullName>
    </submittedName>
</protein>
<feature type="region of interest" description="Disordered" evidence="1">
    <location>
        <begin position="149"/>
        <end position="188"/>
    </location>
</feature>
<sequence>MSFSTPAEAGPSRLPAFRDTQQAGQEMIEIPSTGLQFFEYRRRLFLAGLPLPTQPPNGVIPPTYLVPAHPPDPLPALQPARVTSTAVKKLEDILREEGSEELQENWDAGVSRIARSLHDGKKLITGLRLGLVIKILKASWIQDGLWPKDELGRPVKPPNSPIVEGVELFPEESTSRPEEEQKKIPKRT</sequence>
<name>A0A1B9G2P0_9TREE</name>
<feature type="compositionally biased region" description="Basic and acidic residues" evidence="1">
    <location>
        <begin position="173"/>
        <end position="188"/>
    </location>
</feature>
<dbReference type="VEuPathDB" id="FungiDB:I302_05098"/>
<evidence type="ECO:0000256" key="1">
    <source>
        <dbReference type="SAM" id="MobiDB-lite"/>
    </source>
</evidence>
<reference evidence="2" key="1">
    <citation type="submission" date="2013-07" db="EMBL/GenBank/DDBJ databases">
        <title>The Genome Sequence of Cryptococcus bestiolae CBS10118.</title>
        <authorList>
            <consortium name="The Broad Institute Genome Sequencing Platform"/>
            <person name="Cuomo C."/>
            <person name="Litvintseva A."/>
            <person name="Chen Y."/>
            <person name="Heitman J."/>
            <person name="Sun S."/>
            <person name="Springer D."/>
            <person name="Dromer F."/>
            <person name="Young S.K."/>
            <person name="Zeng Q."/>
            <person name="Gargeya S."/>
            <person name="Fitzgerald M."/>
            <person name="Abouelleil A."/>
            <person name="Alvarado L."/>
            <person name="Berlin A.M."/>
            <person name="Chapman S.B."/>
            <person name="Dewar J."/>
            <person name="Goldberg J."/>
            <person name="Griggs A."/>
            <person name="Gujja S."/>
            <person name="Hansen M."/>
            <person name="Howarth C."/>
            <person name="Imamovic A."/>
            <person name="Larimer J."/>
            <person name="McCowan C."/>
            <person name="Murphy C."/>
            <person name="Pearson M."/>
            <person name="Priest M."/>
            <person name="Roberts A."/>
            <person name="Saif S."/>
            <person name="Shea T."/>
            <person name="Sykes S."/>
            <person name="Wortman J."/>
            <person name="Nusbaum C."/>
            <person name="Birren B."/>
        </authorList>
    </citation>
    <scope>NUCLEOTIDE SEQUENCE [LARGE SCALE GENOMIC DNA]</scope>
    <source>
        <strain evidence="2">CBS 10118</strain>
    </source>
</reference>
<dbReference type="Proteomes" id="UP000092730">
    <property type="component" value="Chromosome 4"/>
</dbReference>
<evidence type="ECO:0000313" key="2">
    <source>
        <dbReference type="EMBL" id="OCF25284.1"/>
    </source>
</evidence>
<proteinExistence type="predicted"/>
<evidence type="ECO:0000313" key="3">
    <source>
        <dbReference type="EMBL" id="WVW83951.1"/>
    </source>
</evidence>
<evidence type="ECO:0000313" key="4">
    <source>
        <dbReference type="Proteomes" id="UP000092730"/>
    </source>
</evidence>
<dbReference type="GeneID" id="30209497"/>
<dbReference type="EMBL" id="KI894021">
    <property type="protein sequence ID" value="OCF25284.1"/>
    <property type="molecule type" value="Genomic_DNA"/>
</dbReference>
<reference evidence="3" key="2">
    <citation type="submission" date="2013-07" db="EMBL/GenBank/DDBJ databases">
        <authorList>
            <consortium name="The Broad Institute Genome Sequencing Platform"/>
            <person name="Cuomo C."/>
            <person name="Litvintseva A."/>
            <person name="Chen Y."/>
            <person name="Heitman J."/>
            <person name="Sun S."/>
            <person name="Springer D."/>
            <person name="Dromer F."/>
            <person name="Young S.K."/>
            <person name="Zeng Q."/>
            <person name="Gargeya S."/>
            <person name="Fitzgerald M."/>
            <person name="Abouelleil A."/>
            <person name="Alvarado L."/>
            <person name="Berlin A.M."/>
            <person name="Chapman S.B."/>
            <person name="Dewar J."/>
            <person name="Goldberg J."/>
            <person name="Griggs A."/>
            <person name="Gujja S."/>
            <person name="Hansen M."/>
            <person name="Howarth C."/>
            <person name="Imamovic A."/>
            <person name="Larimer J."/>
            <person name="McCowan C."/>
            <person name="Murphy C."/>
            <person name="Pearson M."/>
            <person name="Priest M."/>
            <person name="Roberts A."/>
            <person name="Saif S."/>
            <person name="Shea T."/>
            <person name="Sykes S."/>
            <person name="Wortman J."/>
            <person name="Nusbaum C."/>
            <person name="Birren B."/>
        </authorList>
    </citation>
    <scope>NUCLEOTIDE SEQUENCE</scope>
    <source>
        <strain evidence="3">CBS 10118</strain>
    </source>
</reference>
<keyword evidence="4" id="KW-1185">Reference proteome</keyword>
<reference evidence="3" key="4">
    <citation type="submission" date="2024-02" db="EMBL/GenBank/DDBJ databases">
        <title>Comparative genomics of Cryptococcus and Kwoniella reveals pathogenesis evolution and contrasting modes of karyotype evolution via chromosome fusion or intercentromeric recombination.</title>
        <authorList>
            <person name="Coelho M.A."/>
            <person name="David-Palma M."/>
            <person name="Shea T."/>
            <person name="Bowers K."/>
            <person name="McGinley-Smith S."/>
            <person name="Mohammad A.W."/>
            <person name="Gnirke A."/>
            <person name="Yurkov A.M."/>
            <person name="Nowrousian M."/>
            <person name="Sun S."/>
            <person name="Cuomo C.A."/>
            <person name="Heitman J."/>
        </authorList>
    </citation>
    <scope>NUCLEOTIDE SEQUENCE</scope>
    <source>
        <strain evidence="3">CBS 10118</strain>
    </source>
</reference>
<dbReference type="EMBL" id="CP144544">
    <property type="protein sequence ID" value="WVW83951.1"/>
    <property type="molecule type" value="Genomic_DNA"/>
</dbReference>
<reference evidence="2" key="3">
    <citation type="submission" date="2014-01" db="EMBL/GenBank/DDBJ databases">
        <title>Evolution of pathogenesis and genome organization in the Tremellales.</title>
        <authorList>
            <person name="Cuomo C."/>
            <person name="Litvintseva A."/>
            <person name="Heitman J."/>
            <person name="Chen Y."/>
            <person name="Sun S."/>
            <person name="Springer D."/>
            <person name="Dromer F."/>
            <person name="Young S."/>
            <person name="Zeng Q."/>
            <person name="Chapman S."/>
            <person name="Gujja S."/>
            <person name="Saif S."/>
            <person name="Birren B."/>
        </authorList>
    </citation>
    <scope>NUCLEOTIDE SEQUENCE</scope>
    <source>
        <strain evidence="2">CBS 10118</strain>
    </source>
</reference>